<dbReference type="EC" id="2.7.2.2" evidence="3"/>
<dbReference type="GO" id="GO:0019546">
    <property type="term" value="P:L-arginine deiminase pathway"/>
    <property type="evidence" value="ECO:0007669"/>
    <property type="project" value="TreeGrafter"/>
</dbReference>
<dbReference type="PANTHER" id="PTHR30409:SF1">
    <property type="entry name" value="CARBAMATE KINASE-RELATED"/>
    <property type="match status" value="1"/>
</dbReference>
<comment type="pathway">
    <text evidence="1">Metabolic intermediate metabolism; carbamoyl phosphate degradation; CO(2) and NH(3) from carbamoyl phosphate: step 1/1.</text>
</comment>
<evidence type="ECO:0000256" key="6">
    <source>
        <dbReference type="ARBA" id="ARBA00022777"/>
    </source>
</evidence>
<evidence type="ECO:0000256" key="4">
    <source>
        <dbReference type="ARBA" id="ARBA00022503"/>
    </source>
</evidence>
<protein>
    <recommendedName>
        <fullName evidence="3">carbamate kinase</fullName>
        <ecNumber evidence="3">2.7.2.2</ecNumber>
    </recommendedName>
</protein>
<comment type="caution">
    <text evidence="9">The sequence shown here is derived from an EMBL/GenBank/DDBJ whole genome shotgun (WGS) entry which is preliminary data.</text>
</comment>
<evidence type="ECO:0000313" key="9">
    <source>
        <dbReference type="EMBL" id="KFN93096.1"/>
    </source>
</evidence>
<dbReference type="EMBL" id="JPVT01000012">
    <property type="protein sequence ID" value="KFN93096.1"/>
    <property type="molecule type" value="Genomic_DNA"/>
</dbReference>
<keyword evidence="10" id="KW-1185">Reference proteome</keyword>
<dbReference type="PRINTS" id="PR01469">
    <property type="entry name" value="CARBMTKINASE"/>
</dbReference>
<keyword evidence="4" id="KW-0056">Arginine metabolism</keyword>
<evidence type="ECO:0000256" key="7">
    <source>
        <dbReference type="ARBA" id="ARBA00048467"/>
    </source>
</evidence>
<dbReference type="GO" id="GO:0008804">
    <property type="term" value="F:carbamate kinase activity"/>
    <property type="evidence" value="ECO:0007669"/>
    <property type="project" value="UniProtKB-EC"/>
</dbReference>
<dbReference type="InterPro" id="IPR001048">
    <property type="entry name" value="Asp/Glu/Uridylate_kinase"/>
</dbReference>
<dbReference type="UniPathway" id="UPA00996">
    <property type="reaction ID" value="UER00366"/>
</dbReference>
<dbReference type="PANTHER" id="PTHR30409">
    <property type="entry name" value="CARBAMATE KINASE"/>
    <property type="match status" value="1"/>
</dbReference>
<accession>A0A091C5G8</accession>
<dbReference type="InterPro" id="IPR003964">
    <property type="entry name" value="Carb_kinase"/>
</dbReference>
<dbReference type="Pfam" id="PF00696">
    <property type="entry name" value="AA_kinase"/>
    <property type="match status" value="1"/>
</dbReference>
<evidence type="ECO:0000259" key="8">
    <source>
        <dbReference type="Pfam" id="PF00696"/>
    </source>
</evidence>
<dbReference type="GO" id="GO:0005829">
    <property type="term" value="C:cytosol"/>
    <property type="evidence" value="ECO:0007669"/>
    <property type="project" value="TreeGrafter"/>
</dbReference>
<keyword evidence="6 9" id="KW-0418">Kinase</keyword>
<dbReference type="SUPFAM" id="SSF53633">
    <property type="entry name" value="Carbamate kinase-like"/>
    <property type="match status" value="1"/>
</dbReference>
<dbReference type="PATRIC" id="fig|1302648.3.peg.105"/>
<dbReference type="Gene3D" id="3.40.1160.10">
    <property type="entry name" value="Acetylglutamate kinase-like"/>
    <property type="match status" value="1"/>
</dbReference>
<evidence type="ECO:0000256" key="3">
    <source>
        <dbReference type="ARBA" id="ARBA00013070"/>
    </source>
</evidence>
<name>A0A091C5G8_9ENTE</name>
<evidence type="ECO:0000256" key="2">
    <source>
        <dbReference type="ARBA" id="ARBA00011066"/>
    </source>
</evidence>
<comment type="similarity">
    <text evidence="2">Belongs to the carbamate kinase family.</text>
</comment>
<reference evidence="9 10" key="1">
    <citation type="submission" date="2014-08" db="EMBL/GenBank/DDBJ databases">
        <title>Genome sequence of Tetragenococcus muriaticus.</title>
        <authorList>
            <person name="Chuea-nongthon C."/>
            <person name="Rodtong S."/>
            <person name="Yongsawatdigul J."/>
            <person name="Steele J.L."/>
            <person name="Liu X.-y."/>
            <person name="Speers J."/>
            <person name="Glasner J.D."/>
            <person name="Neeno-Eckwall E.C."/>
        </authorList>
    </citation>
    <scope>NUCLEOTIDE SEQUENCE [LARGE SCALE GENOMIC DNA]</scope>
    <source>
        <strain evidence="9 10">3MR10-3</strain>
    </source>
</reference>
<dbReference type="InterPro" id="IPR036393">
    <property type="entry name" value="AceGlu_kinase-like_sf"/>
</dbReference>
<proteinExistence type="inferred from homology"/>
<sequence length="175" mass="19046">MAKIVIALGGNALGKSPEEQLNLVKNTAKSLAGAISQGHKITISHGNGPQVGAINLGMNYANEHNQGPAFPFPECGAMSQGYIGYHLQQSLQNELNRQNITQDVVTLITQVEVEADDPAFKNPTKPIGTFYSKKQAEKIEKEKIISLKKMQEEDIVKLLLHLCLKILLKSIASTV</sequence>
<evidence type="ECO:0000256" key="1">
    <source>
        <dbReference type="ARBA" id="ARBA00005118"/>
    </source>
</evidence>
<keyword evidence="5 9" id="KW-0808">Transferase</keyword>
<feature type="domain" description="Aspartate/glutamate/uridylate kinase" evidence="8">
    <location>
        <begin position="3"/>
        <end position="66"/>
    </location>
</feature>
<evidence type="ECO:0000256" key="5">
    <source>
        <dbReference type="ARBA" id="ARBA00022679"/>
    </source>
</evidence>
<gene>
    <name evidence="9" type="ORF">TMU3MR103_0117</name>
</gene>
<comment type="catalytic activity">
    <reaction evidence="7">
        <text>hydrogencarbonate + NH4(+) + ATP = carbamoyl phosphate + ADP + H2O + H(+)</text>
        <dbReference type="Rhea" id="RHEA:10152"/>
        <dbReference type="ChEBI" id="CHEBI:15377"/>
        <dbReference type="ChEBI" id="CHEBI:15378"/>
        <dbReference type="ChEBI" id="CHEBI:17544"/>
        <dbReference type="ChEBI" id="CHEBI:28938"/>
        <dbReference type="ChEBI" id="CHEBI:30616"/>
        <dbReference type="ChEBI" id="CHEBI:58228"/>
        <dbReference type="ChEBI" id="CHEBI:456216"/>
        <dbReference type="EC" id="2.7.2.2"/>
    </reaction>
</comment>
<dbReference type="AlphaFoldDB" id="A0A091C5G8"/>
<evidence type="ECO:0000313" key="10">
    <source>
        <dbReference type="Proteomes" id="UP000029381"/>
    </source>
</evidence>
<organism evidence="9 10">
    <name type="scientific">Tetragenococcus muriaticus 3MR10-3</name>
    <dbReference type="NCBI Taxonomy" id="1302648"/>
    <lineage>
        <taxon>Bacteria</taxon>
        <taxon>Bacillati</taxon>
        <taxon>Bacillota</taxon>
        <taxon>Bacilli</taxon>
        <taxon>Lactobacillales</taxon>
        <taxon>Enterococcaceae</taxon>
        <taxon>Tetragenococcus</taxon>
    </lineage>
</organism>
<dbReference type="Proteomes" id="UP000029381">
    <property type="component" value="Unassembled WGS sequence"/>
</dbReference>